<reference evidence="2" key="1">
    <citation type="submission" date="2023-07" db="EMBL/GenBank/DDBJ databases">
        <authorList>
            <consortium name="CYATHOMIX"/>
        </authorList>
    </citation>
    <scope>NUCLEOTIDE SEQUENCE</scope>
    <source>
        <strain evidence="2">N/A</strain>
    </source>
</reference>
<feature type="transmembrane region" description="Helical" evidence="1">
    <location>
        <begin position="221"/>
        <end position="242"/>
    </location>
</feature>
<dbReference type="SUPFAM" id="SSF81321">
    <property type="entry name" value="Family A G protein-coupled receptor-like"/>
    <property type="match status" value="1"/>
</dbReference>
<sequence length="331" mass="37352">MENGTRVGVGYEWPYRKAFFIFNILAGFLFVILHTQMILVIMRSHSLRKLAGYHFMVHSSVVDLINSITQIVAQLCTLESYEMNPILNEVNGAIFQGTWAADYPMILFVAINRLVAVVLPFKVATFFGESWTKFYISICIVFGVLNTAACLSGDMACIWTASIPSFQFIAKIKNSALSTIVNFVDFWFAEFVILCSTACYVIIFVYLLRKRRLIASSRHEFPLLFHSCCIFGVTGISLYLWHRPASDSDLYHQVLQTAIVIRFGMPPLAALLVNESIRCRFFHMKEVSGRCHTLTISGRDSGVRKGTDRFVVSVLAIASSLFTKGQESERV</sequence>
<comment type="caution">
    <text evidence="2">The sequence shown here is derived from an EMBL/GenBank/DDBJ whole genome shotgun (WGS) entry which is preliminary data.</text>
</comment>
<dbReference type="Pfam" id="PF10321">
    <property type="entry name" value="7TM_GPCR_Srt"/>
    <property type="match status" value="1"/>
</dbReference>
<organism evidence="2 3">
    <name type="scientific">Cylicocyclus nassatus</name>
    <name type="common">Nematode worm</name>
    <dbReference type="NCBI Taxonomy" id="53992"/>
    <lineage>
        <taxon>Eukaryota</taxon>
        <taxon>Metazoa</taxon>
        <taxon>Ecdysozoa</taxon>
        <taxon>Nematoda</taxon>
        <taxon>Chromadorea</taxon>
        <taxon>Rhabditida</taxon>
        <taxon>Rhabditina</taxon>
        <taxon>Rhabditomorpha</taxon>
        <taxon>Strongyloidea</taxon>
        <taxon>Strongylidae</taxon>
        <taxon>Cylicocyclus</taxon>
    </lineage>
</organism>
<keyword evidence="1" id="KW-0472">Membrane</keyword>
<evidence type="ECO:0000313" key="3">
    <source>
        <dbReference type="Proteomes" id="UP001176961"/>
    </source>
</evidence>
<feature type="transmembrane region" description="Helical" evidence="1">
    <location>
        <begin position="186"/>
        <end position="209"/>
    </location>
</feature>
<evidence type="ECO:0000256" key="1">
    <source>
        <dbReference type="SAM" id="Phobius"/>
    </source>
</evidence>
<name>A0AA36MCX6_CYLNA</name>
<evidence type="ECO:0008006" key="4">
    <source>
        <dbReference type="Google" id="ProtNLM"/>
    </source>
</evidence>
<gene>
    <name evidence="2" type="ORF">CYNAS_LOCUS19624</name>
</gene>
<dbReference type="InterPro" id="IPR019425">
    <property type="entry name" value="7TM_GPCR_serpentine_rcpt_Srt"/>
</dbReference>
<dbReference type="EMBL" id="CATQJL010000316">
    <property type="protein sequence ID" value="CAJ0607641.1"/>
    <property type="molecule type" value="Genomic_DNA"/>
</dbReference>
<evidence type="ECO:0000313" key="2">
    <source>
        <dbReference type="EMBL" id="CAJ0607641.1"/>
    </source>
</evidence>
<keyword evidence="1" id="KW-1133">Transmembrane helix</keyword>
<feature type="transmembrane region" description="Helical" evidence="1">
    <location>
        <begin position="20"/>
        <end position="41"/>
    </location>
</feature>
<keyword evidence="3" id="KW-1185">Reference proteome</keyword>
<dbReference type="Proteomes" id="UP001176961">
    <property type="component" value="Unassembled WGS sequence"/>
</dbReference>
<proteinExistence type="predicted"/>
<dbReference type="Gene3D" id="1.20.1070.10">
    <property type="entry name" value="Rhodopsin 7-helix transmembrane proteins"/>
    <property type="match status" value="1"/>
</dbReference>
<keyword evidence="1" id="KW-0812">Transmembrane</keyword>
<dbReference type="AlphaFoldDB" id="A0AA36MCX6"/>
<feature type="transmembrane region" description="Helical" evidence="1">
    <location>
        <begin position="134"/>
        <end position="161"/>
    </location>
</feature>
<feature type="transmembrane region" description="Helical" evidence="1">
    <location>
        <begin position="105"/>
        <end position="127"/>
    </location>
</feature>
<feature type="transmembrane region" description="Helical" evidence="1">
    <location>
        <begin position="254"/>
        <end position="274"/>
    </location>
</feature>
<dbReference type="PANTHER" id="PTHR23021">
    <property type="entry name" value="SERPENTINE RECEPTOR, CLASS T"/>
    <property type="match status" value="1"/>
</dbReference>
<protein>
    <recommendedName>
        <fullName evidence="4">7TM GPCR serpentine receptor class x (Srx) domain-containing protein</fullName>
    </recommendedName>
</protein>
<accession>A0AA36MCX6</accession>